<keyword evidence="4" id="KW-0479">Metal-binding</keyword>
<evidence type="ECO:0000259" key="8">
    <source>
        <dbReference type="Pfam" id="PF01431"/>
    </source>
</evidence>
<dbReference type="Gene3D" id="3.40.390.10">
    <property type="entry name" value="Collagenase (Catalytic Domain)"/>
    <property type="match status" value="1"/>
</dbReference>
<name>A0A1V9WYE2_9ACAR</name>
<dbReference type="PANTHER" id="PTHR11733:SF224">
    <property type="entry name" value="NEPRILYSIN-2"/>
    <property type="match status" value="1"/>
</dbReference>
<organism evidence="10 11">
    <name type="scientific">Tropilaelaps mercedesae</name>
    <dbReference type="NCBI Taxonomy" id="418985"/>
    <lineage>
        <taxon>Eukaryota</taxon>
        <taxon>Metazoa</taxon>
        <taxon>Ecdysozoa</taxon>
        <taxon>Arthropoda</taxon>
        <taxon>Chelicerata</taxon>
        <taxon>Arachnida</taxon>
        <taxon>Acari</taxon>
        <taxon>Parasitiformes</taxon>
        <taxon>Mesostigmata</taxon>
        <taxon>Gamasina</taxon>
        <taxon>Dermanyssoidea</taxon>
        <taxon>Laelapidae</taxon>
        <taxon>Tropilaelaps</taxon>
    </lineage>
</organism>
<dbReference type="InParanoid" id="A0A1V9WYE2"/>
<comment type="caution">
    <text evidence="10">The sequence shown here is derived from an EMBL/GenBank/DDBJ whole genome shotgun (WGS) entry which is preliminary data.</text>
</comment>
<evidence type="ECO:0000256" key="5">
    <source>
        <dbReference type="ARBA" id="ARBA00022801"/>
    </source>
</evidence>
<dbReference type="STRING" id="418985.A0A1V9WYE2"/>
<evidence type="ECO:0000256" key="6">
    <source>
        <dbReference type="ARBA" id="ARBA00022833"/>
    </source>
</evidence>
<accession>A0A1V9WYE2</accession>
<keyword evidence="3" id="KW-0645">Protease</keyword>
<dbReference type="Proteomes" id="UP000192247">
    <property type="component" value="Unassembled WGS sequence"/>
</dbReference>
<dbReference type="GO" id="GO:0004222">
    <property type="term" value="F:metalloendopeptidase activity"/>
    <property type="evidence" value="ECO:0007669"/>
    <property type="project" value="InterPro"/>
</dbReference>
<dbReference type="InterPro" id="IPR000718">
    <property type="entry name" value="Peptidase_M13"/>
</dbReference>
<dbReference type="PANTHER" id="PTHR11733">
    <property type="entry name" value="ZINC METALLOPROTEASE FAMILY M13 NEPRILYSIN-RELATED"/>
    <property type="match status" value="1"/>
</dbReference>
<dbReference type="GO" id="GO:0005886">
    <property type="term" value="C:plasma membrane"/>
    <property type="evidence" value="ECO:0007669"/>
    <property type="project" value="TreeGrafter"/>
</dbReference>
<dbReference type="AlphaFoldDB" id="A0A1V9WYE2"/>
<keyword evidence="6" id="KW-0862">Zinc</keyword>
<comment type="similarity">
    <text evidence="2">Belongs to the peptidase M13 family.</text>
</comment>
<evidence type="ECO:0000256" key="1">
    <source>
        <dbReference type="ARBA" id="ARBA00001947"/>
    </source>
</evidence>
<evidence type="ECO:0000313" key="11">
    <source>
        <dbReference type="Proteomes" id="UP000192247"/>
    </source>
</evidence>
<dbReference type="PROSITE" id="PS51885">
    <property type="entry name" value="NEPRILYSIN"/>
    <property type="match status" value="1"/>
</dbReference>
<proteinExistence type="inferred from homology"/>
<dbReference type="EMBL" id="MNPL01033448">
    <property type="protein sequence ID" value="OQR66182.1"/>
    <property type="molecule type" value="Genomic_DNA"/>
</dbReference>
<dbReference type="GO" id="GO:0016485">
    <property type="term" value="P:protein processing"/>
    <property type="evidence" value="ECO:0007669"/>
    <property type="project" value="TreeGrafter"/>
</dbReference>
<gene>
    <name evidence="10" type="ORF">BIW11_14324</name>
</gene>
<dbReference type="GO" id="GO:0046872">
    <property type="term" value="F:metal ion binding"/>
    <property type="evidence" value="ECO:0007669"/>
    <property type="project" value="UniProtKB-KW"/>
</dbReference>
<dbReference type="PRINTS" id="PR00786">
    <property type="entry name" value="NEPRILYSIN"/>
</dbReference>
<feature type="domain" description="Peptidase M13 C-terminal" evidence="8">
    <location>
        <begin position="491"/>
        <end position="606"/>
    </location>
</feature>
<evidence type="ECO:0000256" key="3">
    <source>
        <dbReference type="ARBA" id="ARBA00022670"/>
    </source>
</evidence>
<dbReference type="InterPro" id="IPR042089">
    <property type="entry name" value="Peptidase_M13_dom_2"/>
</dbReference>
<keyword evidence="11" id="KW-1185">Reference proteome</keyword>
<dbReference type="CDD" id="cd08662">
    <property type="entry name" value="M13"/>
    <property type="match status" value="1"/>
</dbReference>
<feature type="domain" description="Peptidase M13 N-terminal" evidence="9">
    <location>
        <begin position="39"/>
        <end position="430"/>
    </location>
</feature>
<protein>
    <submittedName>
        <fullName evidence="10">Membrane metallo-endopeptidase 1-like</fullName>
    </submittedName>
</protein>
<dbReference type="Pfam" id="PF01431">
    <property type="entry name" value="Peptidase_M13"/>
    <property type="match status" value="1"/>
</dbReference>
<comment type="cofactor">
    <cofactor evidence="1">
        <name>Zn(2+)</name>
        <dbReference type="ChEBI" id="CHEBI:29105"/>
    </cofactor>
</comment>
<dbReference type="InterPro" id="IPR008753">
    <property type="entry name" value="Peptidase_M13_N"/>
</dbReference>
<dbReference type="OrthoDB" id="6671782at2759"/>
<keyword evidence="7" id="KW-0482">Metalloprotease</keyword>
<evidence type="ECO:0000313" key="10">
    <source>
        <dbReference type="EMBL" id="OQR66182.1"/>
    </source>
</evidence>
<dbReference type="SUPFAM" id="SSF55486">
    <property type="entry name" value="Metalloproteases ('zincins'), catalytic domain"/>
    <property type="match status" value="1"/>
</dbReference>
<dbReference type="InterPro" id="IPR018497">
    <property type="entry name" value="Peptidase_M13_C"/>
</dbReference>
<dbReference type="Gene3D" id="1.10.1380.10">
    <property type="entry name" value="Neutral endopeptidase , domain2"/>
    <property type="match status" value="1"/>
</dbReference>
<dbReference type="Pfam" id="PF05649">
    <property type="entry name" value="Peptidase_M13_N"/>
    <property type="match status" value="1"/>
</dbReference>
<sequence>KVQLSTTESPVTGADLCSTPGCVKAAAQIIQAIDPTADPCTDFYKFACGQWIQRHSIPEDKPSVTQFSLLQDTLNAKLRVIVEKPIDVRDDPPHVIKLKTYYHSCLNTRLLDKLGQGPLQKVLRYLGGWPVVEGFKWKGNSSFDWLQAVTSFRKLGFSHNVIFGLYVTVDLRDNSKHIISLDEPTFGLLKRPQLLKGFSDPVVTAYFKLMTTAAYLLGAKNTNKTREELADALRFELLIANHIPPQEQTRNISAFYNKMPLSGLKKLAPTIKWNEFFNSLLVDRIGDDEIINVGMPRFITEMANLLRTVNKRTLANYMIWRVVLQSYPMLSKTWRDKVNDFNYAVAGTTRENPRWEQCMKSLAVSFDLSLSNLYVKNYFHNKSEDSALFLVKYLTNEFLDIVKNVDWMDNATRERAVDKAEAIVSHIGYPTELLNDALLTNYYKNITLKHDEYFMNVLQLLKFSTDHLFRQLRKPNIKGDWKKRGGVALVNSFYNIVENCIELPASILQETFFSKDRPNYLNFGAIGFMIGHEITHGFDDKGGQFDQEGNNKNWWEYETHVTFKTRAKCIIQQYSNYIVPETNMRVNGTNTQGENIADNGGIKEAFGETGRDAVTSSLSEQGKPC</sequence>
<evidence type="ECO:0000256" key="7">
    <source>
        <dbReference type="ARBA" id="ARBA00023049"/>
    </source>
</evidence>
<evidence type="ECO:0000256" key="2">
    <source>
        <dbReference type="ARBA" id="ARBA00007357"/>
    </source>
</evidence>
<reference evidence="10 11" key="1">
    <citation type="journal article" date="2017" name="Gigascience">
        <title>Draft genome of the honey bee ectoparasitic mite, Tropilaelaps mercedesae, is shaped by the parasitic life history.</title>
        <authorList>
            <person name="Dong X."/>
            <person name="Armstrong S.D."/>
            <person name="Xia D."/>
            <person name="Makepeace B.L."/>
            <person name="Darby A.C."/>
            <person name="Kadowaki T."/>
        </authorList>
    </citation>
    <scope>NUCLEOTIDE SEQUENCE [LARGE SCALE GENOMIC DNA]</scope>
    <source>
        <strain evidence="10">Wuxi-XJTLU</strain>
    </source>
</reference>
<evidence type="ECO:0000256" key="4">
    <source>
        <dbReference type="ARBA" id="ARBA00022723"/>
    </source>
</evidence>
<keyword evidence="5" id="KW-0378">Hydrolase</keyword>
<evidence type="ECO:0000259" key="9">
    <source>
        <dbReference type="Pfam" id="PF05649"/>
    </source>
</evidence>
<feature type="non-terminal residue" evidence="10">
    <location>
        <position position="1"/>
    </location>
</feature>
<dbReference type="InterPro" id="IPR024079">
    <property type="entry name" value="MetalloPept_cat_dom_sf"/>
</dbReference>